<comment type="similarity">
    <text evidence="1">Belongs to the glycosyl hydrolases 36 family.</text>
</comment>
<evidence type="ECO:0000313" key="3">
    <source>
        <dbReference type="EMBL" id="KAK4483315.1"/>
    </source>
</evidence>
<dbReference type="InterPro" id="IPR017853">
    <property type="entry name" value="GH"/>
</dbReference>
<evidence type="ECO:0000256" key="1">
    <source>
        <dbReference type="ARBA" id="ARBA00007240"/>
    </source>
</evidence>
<evidence type="ECO:0008006" key="5">
    <source>
        <dbReference type="Google" id="ProtNLM"/>
    </source>
</evidence>
<dbReference type="InterPro" id="IPR008811">
    <property type="entry name" value="Glycosyl_hydrolases_36"/>
</dbReference>
<proteinExistence type="inferred from homology"/>
<keyword evidence="4" id="KW-1185">Reference proteome</keyword>
<dbReference type="Pfam" id="PF05691">
    <property type="entry name" value="Raffinose_syn"/>
    <property type="match status" value="3"/>
</dbReference>
<keyword evidence="2" id="KW-0119">Carbohydrate metabolism</keyword>
<accession>A0ABR0D232</accession>
<dbReference type="Pfam" id="PF09737">
    <property type="entry name" value="Det1"/>
    <property type="match status" value="1"/>
</dbReference>
<evidence type="ECO:0000313" key="4">
    <source>
        <dbReference type="Proteomes" id="UP001291926"/>
    </source>
</evidence>
<dbReference type="EMBL" id="JAYDYQ010002534">
    <property type="protein sequence ID" value="KAK4483315.1"/>
    <property type="molecule type" value="Genomic_DNA"/>
</dbReference>
<dbReference type="PANTHER" id="PTHR31268:SF12">
    <property type="entry name" value="GALACTINOL--SUCROSE GALACTOSYLTRANSFERASE"/>
    <property type="match status" value="1"/>
</dbReference>
<comment type="caution">
    <text evidence="3">The sequence shown here is derived from an EMBL/GenBank/DDBJ whole genome shotgun (WGS) entry which is preliminary data.</text>
</comment>
<dbReference type="InterPro" id="IPR019138">
    <property type="entry name" value="De-etiolated_protein_1_Det1"/>
</dbReference>
<dbReference type="SUPFAM" id="SSF51445">
    <property type="entry name" value="(Trans)glycosidases"/>
    <property type="match status" value="1"/>
</dbReference>
<reference evidence="3 4" key="1">
    <citation type="journal article" date="2023" name="bioRxiv">
        <title>Genome report: Whole genome sequence and annotation of Penstemon davidsonii.</title>
        <authorList>
            <person name="Ostevik K.L."/>
            <person name="Alabady M."/>
            <person name="Zhang M."/>
            <person name="Rausher M.D."/>
        </authorList>
    </citation>
    <scope>NUCLEOTIDE SEQUENCE [LARGE SCALE GENOMIC DNA]</scope>
    <source>
        <strain evidence="3">DNT005</strain>
        <tissue evidence="3">Whole leaf</tissue>
    </source>
</reference>
<gene>
    <name evidence="3" type="ORF">RD792_010501</name>
</gene>
<organism evidence="3 4">
    <name type="scientific">Penstemon davidsonii</name>
    <dbReference type="NCBI Taxonomy" id="160366"/>
    <lineage>
        <taxon>Eukaryota</taxon>
        <taxon>Viridiplantae</taxon>
        <taxon>Streptophyta</taxon>
        <taxon>Embryophyta</taxon>
        <taxon>Tracheophyta</taxon>
        <taxon>Spermatophyta</taxon>
        <taxon>Magnoliopsida</taxon>
        <taxon>eudicotyledons</taxon>
        <taxon>Gunneridae</taxon>
        <taxon>Pentapetalae</taxon>
        <taxon>asterids</taxon>
        <taxon>lamiids</taxon>
        <taxon>Lamiales</taxon>
        <taxon>Plantaginaceae</taxon>
        <taxon>Cheloneae</taxon>
        <taxon>Penstemon</taxon>
    </lineage>
</organism>
<name>A0ABR0D232_9LAMI</name>
<sequence>MSICNFGELTVILTPVVHGHCDTVFFVLSVPATEVFLLSSRNGVVLDERVFCNDYINLAHSMGVFLYDDLLAIVSLRYQRIHILQIRDSGNLVDVRAIGEYCREDDELFLNSSAQASGSPTPVTTFLSAEGKKQCFLFLYSRPRKATLCRASWGVARVKSFAENGLPPRFLIIDDGWQSINLDHENPLQDLKDSTIGSQMLCRLYRFKENEKFAKYQNGTMLRPDAPGFDQEKHDTMVIEEANFIEYLTEHEGVERGGLKALVNDLKKEFQGLDDVYVWHALCGAWGGIRPGSKKLGSDLLIDLYDSMHSYLSDSGITGVKVDVINSLEYVCEEYGGRVQLAKAYYDGLTKSIIKNFGGKGIIASMEQCNDFFFLATKQISMGRVVGLVNMFNIGGAVEFVEYKISEKKNLTAVIKIKGSGKFLAYSSMKPKQIKLNNVSTEFEWTSEIGLLKFEVPWTGGKFSDAHI</sequence>
<protein>
    <recommendedName>
        <fullName evidence="5">Galactinol--sucrose galactosyltransferase</fullName>
    </recommendedName>
</protein>
<dbReference type="Proteomes" id="UP001291926">
    <property type="component" value="Unassembled WGS sequence"/>
</dbReference>
<dbReference type="PANTHER" id="PTHR31268">
    <property type="match status" value="1"/>
</dbReference>
<evidence type="ECO:0000256" key="2">
    <source>
        <dbReference type="ARBA" id="ARBA00023277"/>
    </source>
</evidence>